<dbReference type="InterPro" id="IPR052055">
    <property type="entry name" value="Hepadnavirus_pol/RT"/>
</dbReference>
<dbReference type="OrthoDB" id="6150268at2759"/>
<dbReference type="Proteomes" id="UP000507470">
    <property type="component" value="Unassembled WGS sequence"/>
</dbReference>
<evidence type="ECO:0000256" key="1">
    <source>
        <dbReference type="ARBA" id="ARBA00023172"/>
    </source>
</evidence>
<accession>A0A6J8BZ01</accession>
<dbReference type="GO" id="GO:0003677">
    <property type="term" value="F:DNA binding"/>
    <property type="evidence" value="ECO:0007669"/>
    <property type="project" value="InterPro"/>
</dbReference>
<dbReference type="GO" id="GO:0015074">
    <property type="term" value="P:DNA integration"/>
    <property type="evidence" value="ECO:0007669"/>
    <property type="project" value="InterPro"/>
</dbReference>
<evidence type="ECO:0000313" key="2">
    <source>
        <dbReference type="EMBL" id="CAC5389298.1"/>
    </source>
</evidence>
<dbReference type="AlphaFoldDB" id="A0A6J8BZ01"/>
<organism evidence="2 3">
    <name type="scientific">Mytilus coruscus</name>
    <name type="common">Sea mussel</name>
    <dbReference type="NCBI Taxonomy" id="42192"/>
    <lineage>
        <taxon>Eukaryota</taxon>
        <taxon>Metazoa</taxon>
        <taxon>Spiralia</taxon>
        <taxon>Lophotrochozoa</taxon>
        <taxon>Mollusca</taxon>
        <taxon>Bivalvia</taxon>
        <taxon>Autobranchia</taxon>
        <taxon>Pteriomorphia</taxon>
        <taxon>Mytilida</taxon>
        <taxon>Mytiloidea</taxon>
        <taxon>Mytilidae</taxon>
        <taxon>Mytilinae</taxon>
        <taxon>Mytilus</taxon>
    </lineage>
</organism>
<dbReference type="SUPFAM" id="SSF56672">
    <property type="entry name" value="DNA/RNA polymerases"/>
    <property type="match status" value="1"/>
</dbReference>
<dbReference type="PANTHER" id="PTHR33050">
    <property type="entry name" value="REVERSE TRANSCRIPTASE DOMAIN-CONTAINING PROTEIN"/>
    <property type="match status" value="1"/>
</dbReference>
<dbReference type="InterPro" id="IPR011010">
    <property type="entry name" value="DNA_brk_join_enz"/>
</dbReference>
<protein>
    <recommendedName>
        <fullName evidence="4">Tyr recombinase domain-containing protein</fullName>
    </recommendedName>
</protein>
<name>A0A6J8BZ01_MYTCO</name>
<gene>
    <name evidence="2" type="ORF">MCOR_24477</name>
</gene>
<keyword evidence="3" id="KW-1185">Reference proteome</keyword>
<evidence type="ECO:0000313" key="3">
    <source>
        <dbReference type="Proteomes" id="UP000507470"/>
    </source>
</evidence>
<dbReference type="GO" id="GO:0006310">
    <property type="term" value="P:DNA recombination"/>
    <property type="evidence" value="ECO:0007669"/>
    <property type="project" value="UniProtKB-KW"/>
</dbReference>
<proteinExistence type="predicted"/>
<dbReference type="Gene3D" id="3.10.10.10">
    <property type="entry name" value="HIV Type 1 Reverse Transcriptase, subunit A, domain 1"/>
    <property type="match status" value="1"/>
</dbReference>
<evidence type="ECO:0008006" key="4">
    <source>
        <dbReference type="Google" id="ProtNLM"/>
    </source>
</evidence>
<dbReference type="EMBL" id="CACVKT020004326">
    <property type="protein sequence ID" value="CAC5389298.1"/>
    <property type="molecule type" value="Genomic_DNA"/>
</dbReference>
<dbReference type="Gene3D" id="1.10.443.10">
    <property type="entry name" value="Intergrase catalytic core"/>
    <property type="match status" value="1"/>
</dbReference>
<sequence length="726" mass="81446">MSGTSVCEEKLISDASGGQLVFKSGPAKPKLESISLCQWSSANLSIMYKLLSSGDLSQTQLLYYLSYTARVYNLVATCDMVSVFFFDREYRRLQKQHKFRWSTDVPHLHSIYLRPKSYSKPQTTSAKPQAAGTRPGVKHEVTYASHSPGGREICKKFNSRKGCLMTNCSAIPLYEWQSKKHVGMVKPTRDLILSSWSKELHNDFDKDFFLHGIEFGFDIVDSSDIPSNIQAKNHPSANPSGPLYVKAHDQVLTEIENNNYIFADATPKIISPMGLIPKPGGGVRLIHDCSRPIGFAVNEFAGEPTKQIFQTLDDATKLVTPNCYMAKVDLKSAYRSVRISKASQQVTGFRWTFPNGFAINWSKVVDPTQCITFLGVEIDSTTMEVRLPGDKLADLKAELYAFTQRSHASKKQLQSLAGKLNWASAVVRGGRVFLRRIINCIMRMKRDWHKARLKGDIVQDILWWHGFISSFNGKSLILDQYPVTSVATDACLAGAGGLFDNDWFYVNWQCDFPFAKDLHINELEALTVVLAARRWAKEWQNKRVLIFCDNATTSNLLTLSATGFDPDRHLSRQNVIFQLDGVLLRISKSKTIQFAERHLDIPLPIIKNSPLCPAQALLLNFKLVPAIKTPSPAFLYCIGKETVPLTYAVFLARLRSVLSDIGFDPSHYSGHSFRRGGATFAFQCGVPGELIQSQGDWKSDAYKGYLDPSLSYRMHVMKTFANALQP</sequence>
<dbReference type="InterPro" id="IPR013762">
    <property type="entry name" value="Integrase-like_cat_sf"/>
</dbReference>
<dbReference type="SUPFAM" id="SSF56349">
    <property type="entry name" value="DNA breaking-rejoining enzymes"/>
    <property type="match status" value="1"/>
</dbReference>
<dbReference type="Gene3D" id="3.30.70.270">
    <property type="match status" value="1"/>
</dbReference>
<dbReference type="InterPro" id="IPR043502">
    <property type="entry name" value="DNA/RNA_pol_sf"/>
</dbReference>
<dbReference type="PANTHER" id="PTHR33050:SF8">
    <property type="entry name" value="REVERSE TRANSCRIPTASE DOMAIN-CONTAINING PROTEIN"/>
    <property type="match status" value="1"/>
</dbReference>
<keyword evidence="1" id="KW-0233">DNA recombination</keyword>
<reference evidence="2 3" key="1">
    <citation type="submission" date="2020-06" db="EMBL/GenBank/DDBJ databases">
        <authorList>
            <person name="Li R."/>
            <person name="Bekaert M."/>
        </authorList>
    </citation>
    <scope>NUCLEOTIDE SEQUENCE [LARGE SCALE GENOMIC DNA]</scope>
    <source>
        <strain evidence="3">wild</strain>
    </source>
</reference>
<dbReference type="InterPro" id="IPR043128">
    <property type="entry name" value="Rev_trsase/Diguanyl_cyclase"/>
</dbReference>